<dbReference type="SUPFAM" id="SSF68906">
    <property type="entry name" value="SAP domain"/>
    <property type="match status" value="1"/>
</dbReference>
<evidence type="ECO:0000313" key="10">
    <source>
        <dbReference type="EMBL" id="KAI6649621.1"/>
    </source>
</evidence>
<keyword evidence="2" id="KW-0677">Repeat</keyword>
<dbReference type="InterPro" id="IPR036361">
    <property type="entry name" value="SAP_dom_sf"/>
</dbReference>
<dbReference type="GO" id="GO:0045944">
    <property type="term" value="P:positive regulation of transcription by RNA polymerase II"/>
    <property type="evidence" value="ECO:0007669"/>
    <property type="project" value="TreeGrafter"/>
</dbReference>
<evidence type="ECO:0000256" key="2">
    <source>
        <dbReference type="ARBA" id="ARBA00022737"/>
    </source>
</evidence>
<dbReference type="InterPro" id="IPR003034">
    <property type="entry name" value="SAP_dom"/>
</dbReference>
<keyword evidence="11" id="KW-1185">Reference proteome</keyword>
<evidence type="ECO:0000259" key="9">
    <source>
        <dbReference type="PROSITE" id="PS50800"/>
    </source>
</evidence>
<name>A0AAV7JL26_9METZ</name>
<feature type="region of interest" description="Disordered" evidence="8">
    <location>
        <begin position="82"/>
        <end position="104"/>
    </location>
</feature>
<keyword evidence="4" id="KW-0175">Coiled coil</keyword>
<feature type="compositionally biased region" description="Basic and acidic residues" evidence="8">
    <location>
        <begin position="82"/>
        <end position="96"/>
    </location>
</feature>
<keyword evidence="3" id="KW-0805">Transcription regulation</keyword>
<feature type="repeat" description="RPEL" evidence="7">
    <location>
        <begin position="76"/>
        <end position="101"/>
    </location>
</feature>
<dbReference type="SMART" id="SM00707">
    <property type="entry name" value="RPEL"/>
    <property type="match status" value="3"/>
</dbReference>
<keyword evidence="6" id="KW-0539">Nucleus</keyword>
<keyword evidence="5" id="KW-0804">Transcription</keyword>
<comment type="caution">
    <text evidence="10">The sequence shown here is derived from an EMBL/GenBank/DDBJ whole genome shotgun (WGS) entry which is preliminary data.</text>
</comment>
<dbReference type="GO" id="GO:0005634">
    <property type="term" value="C:nucleus"/>
    <property type="evidence" value="ECO:0007669"/>
    <property type="project" value="UniProtKB-SubCell"/>
</dbReference>
<dbReference type="Pfam" id="PF02037">
    <property type="entry name" value="SAP"/>
    <property type="match status" value="1"/>
</dbReference>
<evidence type="ECO:0000256" key="1">
    <source>
        <dbReference type="ARBA" id="ARBA00004123"/>
    </source>
</evidence>
<protein>
    <submittedName>
        <fullName evidence="10">MKL/myocardin-like protein 1 isoform X1</fullName>
    </submittedName>
</protein>
<dbReference type="PROSITE" id="PS50800">
    <property type="entry name" value="SAP"/>
    <property type="match status" value="1"/>
</dbReference>
<dbReference type="Gene3D" id="6.10.140.2040">
    <property type="match status" value="1"/>
</dbReference>
<dbReference type="EMBL" id="JAKMXF010000319">
    <property type="protein sequence ID" value="KAI6649621.1"/>
    <property type="molecule type" value="Genomic_DNA"/>
</dbReference>
<dbReference type="GO" id="GO:0003713">
    <property type="term" value="F:transcription coactivator activity"/>
    <property type="evidence" value="ECO:0007669"/>
    <property type="project" value="TreeGrafter"/>
</dbReference>
<feature type="domain" description="SAP" evidence="9">
    <location>
        <begin position="336"/>
        <end position="370"/>
    </location>
</feature>
<feature type="repeat" description="RPEL" evidence="7">
    <location>
        <begin position="121"/>
        <end position="146"/>
    </location>
</feature>
<organism evidence="10 11">
    <name type="scientific">Oopsacas minuta</name>
    <dbReference type="NCBI Taxonomy" id="111878"/>
    <lineage>
        <taxon>Eukaryota</taxon>
        <taxon>Metazoa</taxon>
        <taxon>Porifera</taxon>
        <taxon>Hexactinellida</taxon>
        <taxon>Hexasterophora</taxon>
        <taxon>Lyssacinosida</taxon>
        <taxon>Leucopsacidae</taxon>
        <taxon>Oopsacas</taxon>
    </lineage>
</organism>
<gene>
    <name evidence="10" type="ORF">LOD99_6625</name>
</gene>
<comment type="subcellular location">
    <subcellularLocation>
        <location evidence="1">Nucleus</location>
    </subcellularLocation>
</comment>
<evidence type="ECO:0000256" key="8">
    <source>
        <dbReference type="SAM" id="MobiDB-lite"/>
    </source>
</evidence>
<dbReference type="AlphaFoldDB" id="A0AAV7JL26"/>
<evidence type="ECO:0000256" key="3">
    <source>
        <dbReference type="ARBA" id="ARBA00023015"/>
    </source>
</evidence>
<dbReference type="InterPro" id="IPR004018">
    <property type="entry name" value="RPEL_repeat"/>
</dbReference>
<feature type="region of interest" description="Disordered" evidence="8">
    <location>
        <begin position="212"/>
        <end position="233"/>
    </location>
</feature>
<dbReference type="Gene3D" id="6.10.150.10">
    <property type="match status" value="1"/>
</dbReference>
<dbReference type="Proteomes" id="UP001165289">
    <property type="component" value="Unassembled WGS sequence"/>
</dbReference>
<dbReference type="Gene3D" id="1.10.720.30">
    <property type="entry name" value="SAP domain"/>
    <property type="match status" value="1"/>
</dbReference>
<evidence type="ECO:0000256" key="4">
    <source>
        <dbReference type="ARBA" id="ARBA00023054"/>
    </source>
</evidence>
<evidence type="ECO:0000256" key="5">
    <source>
        <dbReference type="ARBA" id="ARBA00023163"/>
    </source>
</evidence>
<evidence type="ECO:0000256" key="6">
    <source>
        <dbReference type="ARBA" id="ARBA00023242"/>
    </source>
</evidence>
<dbReference type="PANTHER" id="PTHR22793">
    <property type="entry name" value="MYOCARDIN-RELATED TRANSCRIPTION FACTOR-RELATED"/>
    <property type="match status" value="1"/>
</dbReference>
<evidence type="ECO:0000256" key="7">
    <source>
        <dbReference type="PROSITE-ProRule" id="PRU00401"/>
    </source>
</evidence>
<feature type="region of interest" description="Disordered" evidence="8">
    <location>
        <begin position="247"/>
        <end position="269"/>
    </location>
</feature>
<dbReference type="PANTHER" id="PTHR22793:SF12">
    <property type="entry name" value="MYOCARDIN-RELATED TRANSCRIPTION FACTOR, ISOFORM H"/>
    <property type="match status" value="1"/>
</dbReference>
<reference evidence="10 11" key="1">
    <citation type="journal article" date="2023" name="BMC Biol.">
        <title>The compact genome of the sponge Oopsacas minuta (Hexactinellida) is lacking key metazoan core genes.</title>
        <authorList>
            <person name="Santini S."/>
            <person name="Schenkelaars Q."/>
            <person name="Jourda C."/>
            <person name="Duchesne M."/>
            <person name="Belahbib H."/>
            <person name="Rocher C."/>
            <person name="Selva M."/>
            <person name="Riesgo A."/>
            <person name="Vervoort M."/>
            <person name="Leys S.P."/>
            <person name="Kodjabachian L."/>
            <person name="Le Bivic A."/>
            <person name="Borchiellini C."/>
            <person name="Claverie J.M."/>
            <person name="Renard E."/>
        </authorList>
    </citation>
    <scope>NUCLEOTIDE SEQUENCE [LARGE SCALE GENOMIC DNA]</scope>
    <source>
        <strain evidence="10">SPO-2</strain>
    </source>
</reference>
<dbReference type="PROSITE" id="PS51073">
    <property type="entry name" value="RPEL"/>
    <property type="match status" value="2"/>
</dbReference>
<sequence length="630" mass="72214">MENYSNEPPCRMRPKPGKIVDNQVMNQAQQSLAWKVRCRSNPEELFSKGILPDKDRWANPQFLEKKRRLSMAKTSDTIRKKLDNRPSRDSLQDKNILKSNTHTSPLLQASQVSLHRKRTADLLNRQLSERPGPIDLISKGILPAPPVVSNNNSQNSRENTQSFFQKLAKAARRDSYSSNEDYGGWSPETVETGSNISTESILRTHKNPVHCVTNQKTKSKKASKQNNKQKQTNKHYNFHVYTASNYRKEPPAKSHTPMEASETDTRISRDKKQRSSFEVCVNQQQFLLQLQVIQRYPEMKEYITPDVLKKLWGQTDDADNLVTDFFTQCKITQIGLQERNLQELRNICKHNSLATTGKKAELIDRILNYQKTNPIQMPEYPNEIPHKESISSTDSEMKSPQVQFKLPSLDDKNLFKPLNPTHTSLPAYLTKPQTHLSEFTPKKVPLLPNPNFITEMPNLQLKLNNHYDSPIPQPLSYPSNSNSSLLSNGSICTEPLDLLQPSIQPGDCSMYAEEPQFIDASNYLTSNTPADDLFLQQQQKFYPPNQCIEPNFYPHMNCNQYSDNFNNFPNYTEQIPLLSPSQASYTNDVIVPNMSGYIPVDGNYNLNYQPNFPLDPNQVDCYPQTYYSNN</sequence>
<dbReference type="InterPro" id="IPR043451">
    <property type="entry name" value="Myocardin-like"/>
</dbReference>
<proteinExistence type="predicted"/>
<evidence type="ECO:0000313" key="11">
    <source>
        <dbReference type="Proteomes" id="UP001165289"/>
    </source>
</evidence>
<accession>A0AAV7JL26</accession>